<reference evidence="1 2" key="1">
    <citation type="journal article" date="2019" name="Sci. Rep.">
        <title>Extended insight into the Mycobacterium chelonae-abscessus complex through whole genome sequencing of Mycobacterium salmoniphilum outbreak and Mycobacterium salmoniphilum-like strains.</title>
        <authorList>
            <person name="Behra P.R.K."/>
            <person name="Das S."/>
            <person name="Pettersson B.M.F."/>
            <person name="Shirreff L."/>
            <person name="DuCote T."/>
            <person name="Jacobsson K.G."/>
            <person name="Ennis D.G."/>
            <person name="Kirsebom L.A."/>
        </authorList>
    </citation>
    <scope>NUCLEOTIDE SEQUENCE [LARGE SCALE GENOMIC DNA]</scope>
    <source>
        <strain evidence="1 2">DSM 45524</strain>
    </source>
</reference>
<organism evidence="1 2">
    <name type="scientific">Mycobacteroides franklinii</name>
    <dbReference type="NCBI Taxonomy" id="948102"/>
    <lineage>
        <taxon>Bacteria</taxon>
        <taxon>Bacillati</taxon>
        <taxon>Actinomycetota</taxon>
        <taxon>Actinomycetes</taxon>
        <taxon>Mycobacteriales</taxon>
        <taxon>Mycobacteriaceae</taxon>
        <taxon>Mycobacteroides</taxon>
    </lineage>
</organism>
<dbReference type="AlphaFoldDB" id="A0A4R5PG35"/>
<protein>
    <submittedName>
        <fullName evidence="1">Uncharacterized protein</fullName>
    </submittedName>
</protein>
<evidence type="ECO:0000313" key="2">
    <source>
        <dbReference type="Proteomes" id="UP000295627"/>
    </source>
</evidence>
<evidence type="ECO:0000313" key="1">
    <source>
        <dbReference type="EMBL" id="TDH25350.1"/>
    </source>
</evidence>
<sequence length="105" mass="12153">MTATPLLWHEHDEKRWTARVAGIPCDTYSVKAHLYARGEWACQWRETPISVWIDLGHGGTRQEAMVVAHTHHAARMRRLAWERYMKENDPPIAPESPRVGRTSQP</sequence>
<accession>A0A4R5PG35</accession>
<proteinExistence type="predicted"/>
<gene>
    <name evidence="1" type="ORF">EJ571_01705</name>
</gene>
<name>A0A4R5PG35_9MYCO</name>
<dbReference type="Proteomes" id="UP000295627">
    <property type="component" value="Unassembled WGS sequence"/>
</dbReference>
<dbReference type="EMBL" id="RXLR01000006">
    <property type="protein sequence ID" value="TDH25350.1"/>
    <property type="molecule type" value="Genomic_DNA"/>
</dbReference>
<comment type="caution">
    <text evidence="1">The sequence shown here is derived from an EMBL/GenBank/DDBJ whole genome shotgun (WGS) entry which is preliminary data.</text>
</comment>